<dbReference type="GO" id="GO:0009055">
    <property type="term" value="F:electron transfer activity"/>
    <property type="evidence" value="ECO:0007669"/>
    <property type="project" value="InterPro"/>
</dbReference>
<dbReference type="Pfam" id="PF13442">
    <property type="entry name" value="Cytochrome_CBB3"/>
    <property type="match status" value="1"/>
</dbReference>
<dbReference type="GO" id="GO:0046872">
    <property type="term" value="F:metal ion binding"/>
    <property type="evidence" value="ECO:0007669"/>
    <property type="project" value="UniProtKB-KW"/>
</dbReference>
<dbReference type="EMBL" id="OVTA01000040">
    <property type="protein sequence ID" value="SPS00987.1"/>
    <property type="molecule type" value="Genomic_DNA"/>
</dbReference>
<evidence type="ECO:0000256" key="2">
    <source>
        <dbReference type="ARBA" id="ARBA00022723"/>
    </source>
</evidence>
<evidence type="ECO:0000259" key="6">
    <source>
        <dbReference type="PROSITE" id="PS51007"/>
    </source>
</evidence>
<evidence type="ECO:0000256" key="3">
    <source>
        <dbReference type="ARBA" id="ARBA00023004"/>
    </source>
</evidence>
<accession>A0A375J7A7</accession>
<dbReference type="InterPro" id="IPR011048">
    <property type="entry name" value="Haem_d1_sf"/>
</dbReference>
<proteinExistence type="predicted"/>
<dbReference type="Gene3D" id="2.140.10.20">
    <property type="entry name" value="C-terminal (heme d1) domain of cytochrome cd1-nitrite reductase"/>
    <property type="match status" value="1"/>
</dbReference>
<dbReference type="SUPFAM" id="SSF51004">
    <property type="entry name" value="C-terminal (heme d1) domain of cytochrome cd1-nitrite reductase"/>
    <property type="match status" value="1"/>
</dbReference>
<sequence length="497" mass="54102">MTALIRWLCMLALACVAQAATAADPAALYGQHCAACHGGDRLGAMGPALLPESLERLRAGELDAVLRDGRAATQMPAFAGTLAAAELQALARWLRTAPAAAPQWDDQAIRASHVVHHAPGSLPARPVFRADPQNLFVVVEAGSHHMTVLDGDRLAPVHRFATRFALHGGPKFSRDGRYVYMASRDGWVSKYDLWNLAYVAEIRVGVNTRNVAVSDDGRWVLAGNTLPRTLVLLDADDLSLARVIDVAGRNGERSRVSAVYDAAPRHSFIAALKDIPEVWEIPYADAAGAPLPKPRAIELDEVLDDFFFDQPYRHILGASRRGGGQVIDLQRGRKVASLALGGMPHLGSGIIWQRDGREVMASPDLGQGRITVIDMQDWHTVATVPTNGPGFFLRSHERTPYAWADAMMSARRDTLQVIDKQSLRVVGSVTPSPGRTAAHVEFTRDGRYALVSLMERDGAIVVYDAATLQEVRRLPMDKPIGKYNVFNKTTRSAGTSH</sequence>
<feature type="chain" id="PRO_5016812749" evidence="5">
    <location>
        <begin position="23"/>
        <end position="497"/>
    </location>
</feature>
<name>A0A375J7A7_9BURK</name>
<dbReference type="InterPro" id="IPR051200">
    <property type="entry name" value="Host-pathogen_enzymatic-act"/>
</dbReference>
<feature type="domain" description="Cytochrome c" evidence="6">
    <location>
        <begin position="20"/>
        <end position="98"/>
    </location>
</feature>
<dbReference type="Proteomes" id="UP000256805">
    <property type="component" value="Unassembled WGS sequence"/>
</dbReference>
<keyword evidence="7" id="KW-0560">Oxidoreductase</keyword>
<reference evidence="7 8" key="1">
    <citation type="submission" date="2018-01" db="EMBL/GenBank/DDBJ databases">
        <authorList>
            <person name="Gaut B.S."/>
            <person name="Morton B.R."/>
            <person name="Clegg M.T."/>
            <person name="Duvall M.R."/>
        </authorList>
    </citation>
    <scope>NUCLEOTIDE SEQUENCE [LARGE SCALE GENOMIC DNA]</scope>
    <source>
        <strain evidence="7">Cupriavidus taiwanensis cmp 52</strain>
    </source>
</reference>
<dbReference type="Gene3D" id="1.10.760.10">
    <property type="entry name" value="Cytochrome c-like domain"/>
    <property type="match status" value="1"/>
</dbReference>
<dbReference type="PANTHER" id="PTHR47197:SF3">
    <property type="entry name" value="DIHYDRO-HEME D1 DEHYDROGENASE"/>
    <property type="match status" value="1"/>
</dbReference>
<evidence type="ECO:0000256" key="4">
    <source>
        <dbReference type="PROSITE-ProRule" id="PRU00433"/>
    </source>
</evidence>
<dbReference type="Pfam" id="PF02239">
    <property type="entry name" value="Cytochrom_D1"/>
    <property type="match status" value="1"/>
</dbReference>
<keyword evidence="1 4" id="KW-0349">Heme</keyword>
<dbReference type="CDD" id="cd20777">
    <property type="entry name" value="8prop_heme-binding_NirN"/>
    <property type="match status" value="1"/>
</dbReference>
<dbReference type="PANTHER" id="PTHR47197">
    <property type="entry name" value="PROTEIN NIRF"/>
    <property type="match status" value="1"/>
</dbReference>
<dbReference type="GO" id="GO:0050421">
    <property type="term" value="F:nitrite reductase (NO-forming) activity"/>
    <property type="evidence" value="ECO:0007669"/>
    <property type="project" value="UniProtKB-EC"/>
</dbReference>
<dbReference type="InterPro" id="IPR003143">
    <property type="entry name" value="Cyt_cd1_C_sf"/>
</dbReference>
<dbReference type="AlphaFoldDB" id="A0A375J7A7"/>
<evidence type="ECO:0000256" key="1">
    <source>
        <dbReference type="ARBA" id="ARBA00022617"/>
    </source>
</evidence>
<dbReference type="PROSITE" id="PS51007">
    <property type="entry name" value="CYTC"/>
    <property type="match status" value="1"/>
</dbReference>
<dbReference type="EC" id="1.7.2.1" evidence="7"/>
<gene>
    <name evidence="7" type="primary">nirN</name>
    <name evidence="7" type="ORF">CBM2634_B170314</name>
</gene>
<dbReference type="InterPro" id="IPR009056">
    <property type="entry name" value="Cyt_c-like_dom"/>
</dbReference>
<protein>
    <submittedName>
        <fullName evidence="7">C-type cytochrome</fullName>
        <ecNumber evidence="7">1.7.2.1</ecNumber>
    </submittedName>
</protein>
<dbReference type="InterPro" id="IPR036909">
    <property type="entry name" value="Cyt_c-like_dom_sf"/>
</dbReference>
<evidence type="ECO:0000256" key="5">
    <source>
        <dbReference type="SAM" id="SignalP"/>
    </source>
</evidence>
<evidence type="ECO:0000313" key="8">
    <source>
        <dbReference type="Proteomes" id="UP000256805"/>
    </source>
</evidence>
<keyword evidence="3 4" id="KW-0408">Iron</keyword>
<keyword evidence="2 4" id="KW-0479">Metal-binding</keyword>
<organism evidence="7 8">
    <name type="scientific">Cupriavidus taiwanensis</name>
    <dbReference type="NCBI Taxonomy" id="164546"/>
    <lineage>
        <taxon>Bacteria</taxon>
        <taxon>Pseudomonadati</taxon>
        <taxon>Pseudomonadota</taxon>
        <taxon>Betaproteobacteria</taxon>
        <taxon>Burkholderiales</taxon>
        <taxon>Burkholderiaceae</taxon>
        <taxon>Cupriavidus</taxon>
    </lineage>
</organism>
<dbReference type="SUPFAM" id="SSF46626">
    <property type="entry name" value="Cytochrome c"/>
    <property type="match status" value="1"/>
</dbReference>
<evidence type="ECO:0000313" key="7">
    <source>
        <dbReference type="EMBL" id="SPS00987.1"/>
    </source>
</evidence>
<dbReference type="RefSeq" id="WP_116385695.1">
    <property type="nucleotide sequence ID" value="NZ_LS483234.1"/>
</dbReference>
<keyword evidence="5" id="KW-0732">Signal</keyword>
<dbReference type="GO" id="GO:0020037">
    <property type="term" value="F:heme binding"/>
    <property type="evidence" value="ECO:0007669"/>
    <property type="project" value="InterPro"/>
</dbReference>
<feature type="signal peptide" evidence="5">
    <location>
        <begin position="1"/>
        <end position="22"/>
    </location>
</feature>